<evidence type="ECO:0008006" key="7">
    <source>
        <dbReference type="Google" id="ProtNLM"/>
    </source>
</evidence>
<feature type="compositionally biased region" description="Basic and acidic residues" evidence="2">
    <location>
        <begin position="124"/>
        <end position="135"/>
    </location>
</feature>
<evidence type="ECO:0000313" key="6">
    <source>
        <dbReference type="Proteomes" id="UP001519460"/>
    </source>
</evidence>
<keyword evidence="6" id="KW-1185">Reference proteome</keyword>
<dbReference type="InterPro" id="IPR051937">
    <property type="entry name" value="R3H_domain_containing"/>
</dbReference>
<proteinExistence type="predicted"/>
<comment type="caution">
    <text evidence="5">The sequence shown here is derived from an EMBL/GenBank/DDBJ whole genome shotgun (WGS) entry which is preliminary data.</text>
</comment>
<dbReference type="Proteomes" id="UP001519460">
    <property type="component" value="Unassembled WGS sequence"/>
</dbReference>
<dbReference type="SUPFAM" id="SSF82708">
    <property type="entry name" value="R3H domain"/>
    <property type="match status" value="1"/>
</dbReference>
<dbReference type="AlphaFoldDB" id="A0ABD0KD69"/>
<feature type="compositionally biased region" description="Polar residues" evidence="2">
    <location>
        <begin position="250"/>
        <end position="267"/>
    </location>
</feature>
<feature type="compositionally biased region" description="Polar residues" evidence="2">
    <location>
        <begin position="203"/>
        <end position="218"/>
    </location>
</feature>
<keyword evidence="1" id="KW-0597">Phosphoprotein</keyword>
<feature type="compositionally biased region" description="Basic and acidic residues" evidence="2">
    <location>
        <begin position="144"/>
        <end position="156"/>
    </location>
</feature>
<dbReference type="InterPro" id="IPR001374">
    <property type="entry name" value="R3H_dom"/>
</dbReference>
<accession>A0ABD0KD69</accession>
<dbReference type="SMART" id="SM00393">
    <property type="entry name" value="R3H"/>
    <property type="match status" value="1"/>
</dbReference>
<feature type="domain" description="SUZ" evidence="4">
    <location>
        <begin position="115"/>
        <end position="185"/>
    </location>
</feature>
<evidence type="ECO:0000313" key="5">
    <source>
        <dbReference type="EMBL" id="KAK7485065.1"/>
    </source>
</evidence>
<dbReference type="PANTHER" id="PTHR15672">
    <property type="entry name" value="CAMP-REGULATED PHOSPHOPROTEIN 21 RELATED R3H DOMAIN CONTAINING PROTEIN"/>
    <property type="match status" value="1"/>
</dbReference>
<organism evidence="5 6">
    <name type="scientific">Batillaria attramentaria</name>
    <dbReference type="NCBI Taxonomy" id="370345"/>
    <lineage>
        <taxon>Eukaryota</taxon>
        <taxon>Metazoa</taxon>
        <taxon>Spiralia</taxon>
        <taxon>Lophotrochozoa</taxon>
        <taxon>Mollusca</taxon>
        <taxon>Gastropoda</taxon>
        <taxon>Caenogastropoda</taxon>
        <taxon>Sorbeoconcha</taxon>
        <taxon>Cerithioidea</taxon>
        <taxon>Batillariidae</taxon>
        <taxon>Batillaria</taxon>
    </lineage>
</organism>
<dbReference type="PANTHER" id="PTHR15672:SF8">
    <property type="entry name" value="PROTEIN ENCORE"/>
    <property type="match status" value="1"/>
</dbReference>
<feature type="compositionally biased region" description="Basic and acidic residues" evidence="2">
    <location>
        <begin position="164"/>
        <end position="178"/>
    </location>
</feature>
<dbReference type="CDD" id="cd02642">
    <property type="entry name" value="R3H_encore_like"/>
    <property type="match status" value="1"/>
</dbReference>
<feature type="compositionally biased region" description="Low complexity" evidence="2">
    <location>
        <begin position="419"/>
        <end position="431"/>
    </location>
</feature>
<feature type="region of interest" description="Disordered" evidence="2">
    <location>
        <begin position="410"/>
        <end position="460"/>
    </location>
</feature>
<feature type="non-terminal residue" evidence="5">
    <location>
        <position position="460"/>
    </location>
</feature>
<feature type="region of interest" description="Disordered" evidence="2">
    <location>
        <begin position="329"/>
        <end position="350"/>
    </location>
</feature>
<dbReference type="GO" id="GO:0003676">
    <property type="term" value="F:nucleic acid binding"/>
    <property type="evidence" value="ECO:0007669"/>
    <property type="project" value="UniProtKB-UniRule"/>
</dbReference>
<dbReference type="PROSITE" id="PS51061">
    <property type="entry name" value="R3H"/>
    <property type="match status" value="1"/>
</dbReference>
<dbReference type="PROSITE" id="PS51673">
    <property type="entry name" value="SUZ"/>
    <property type="match status" value="1"/>
</dbReference>
<dbReference type="InterPro" id="IPR036867">
    <property type="entry name" value="R3H_dom_sf"/>
</dbReference>
<reference evidence="5 6" key="1">
    <citation type="journal article" date="2023" name="Sci. Data">
        <title>Genome assembly of the Korean intertidal mud-creeper Batillaria attramentaria.</title>
        <authorList>
            <person name="Patra A.K."/>
            <person name="Ho P.T."/>
            <person name="Jun S."/>
            <person name="Lee S.J."/>
            <person name="Kim Y."/>
            <person name="Won Y.J."/>
        </authorList>
    </citation>
    <scope>NUCLEOTIDE SEQUENCE [LARGE SCALE GENOMIC DNA]</scope>
    <source>
        <strain evidence="5">Wonlab-2016</strain>
    </source>
</reference>
<dbReference type="EMBL" id="JACVVK020000200">
    <property type="protein sequence ID" value="KAK7485065.1"/>
    <property type="molecule type" value="Genomic_DNA"/>
</dbReference>
<evidence type="ECO:0000256" key="2">
    <source>
        <dbReference type="SAM" id="MobiDB-lite"/>
    </source>
</evidence>
<evidence type="ECO:0000256" key="1">
    <source>
        <dbReference type="ARBA" id="ARBA00022553"/>
    </source>
</evidence>
<dbReference type="Gene3D" id="3.30.1370.50">
    <property type="entry name" value="R3H-like domain"/>
    <property type="match status" value="1"/>
</dbReference>
<evidence type="ECO:0000259" key="4">
    <source>
        <dbReference type="PROSITE" id="PS51673"/>
    </source>
</evidence>
<name>A0ABD0KD69_9CAEN</name>
<sequence>MVVHAIRASATVSHWYLLAESSIEKGLYKDSTGVDLEEFIKKTLHKSPKDRKMMLQIERDFRHFLENPADQYLQLSEMSSYDRMLVHRVAAFYGLDHNINQTGKSVIVSKTKYTRVPKLSFEEHLKASPESEPKKKIILKPKPHSFEERGSSRDKNQFAGHRAKSLEERQKSYDEKRKQIFGSASQDETSSTFASLEPLPRPSISNRDQWSSTDSSGYGTEDSIRRGGRGVITKSNSYGGKPTIHLTPANPRTCSLSKADSIQSGSYESPPVRPNKLPTQSPENSQSPLSRSSSTEAQQSPCQGPPYTVLVATEVNNIPPGSMVVNPQTLQPHVNPDGSVYRYDPNGPPPPFLAATPSTPATPSQPTAGGSLTFGTSVQYQDPNDMCNVFSRMTVEPGMEGGTQVLTLPHPHLQPPQPAHQQHQPHSQHPLMVSTSLTQHMPQSPQPYPSSYATPYTGMP</sequence>
<protein>
    <recommendedName>
        <fullName evidence="7">R3H domain-containing protein</fullName>
    </recommendedName>
</protein>
<feature type="compositionally biased region" description="Low complexity" evidence="2">
    <location>
        <begin position="449"/>
        <end position="460"/>
    </location>
</feature>
<dbReference type="InterPro" id="IPR024771">
    <property type="entry name" value="SUZ"/>
</dbReference>
<evidence type="ECO:0000259" key="3">
    <source>
        <dbReference type="PROSITE" id="PS51061"/>
    </source>
</evidence>
<feature type="compositionally biased region" description="Polar residues" evidence="2">
    <location>
        <begin position="182"/>
        <end position="194"/>
    </location>
</feature>
<feature type="compositionally biased region" description="Polar residues" evidence="2">
    <location>
        <begin position="277"/>
        <end position="302"/>
    </location>
</feature>
<feature type="domain" description="R3H" evidence="3">
    <location>
        <begin position="51"/>
        <end position="114"/>
    </location>
</feature>
<gene>
    <name evidence="5" type="ORF">BaRGS_00023704</name>
</gene>
<dbReference type="Pfam" id="PF01424">
    <property type="entry name" value="R3H"/>
    <property type="match status" value="1"/>
</dbReference>
<feature type="region of interest" description="Disordered" evidence="2">
    <location>
        <begin position="124"/>
        <end position="306"/>
    </location>
</feature>